<name>A0AAD8KIZ6_TARER</name>
<reference evidence="1" key="1">
    <citation type="journal article" date="2023" name="bioRxiv">
        <title>Improved chromosome-level genome assembly for marigold (Tagetes erecta).</title>
        <authorList>
            <person name="Jiang F."/>
            <person name="Yuan L."/>
            <person name="Wang S."/>
            <person name="Wang H."/>
            <person name="Xu D."/>
            <person name="Wang A."/>
            <person name="Fan W."/>
        </authorList>
    </citation>
    <scope>NUCLEOTIDE SEQUENCE</scope>
    <source>
        <strain evidence="1">WSJ</strain>
        <tissue evidence="1">Leaf</tissue>
    </source>
</reference>
<comment type="caution">
    <text evidence="1">The sequence shown here is derived from an EMBL/GenBank/DDBJ whole genome shotgun (WGS) entry which is preliminary data.</text>
</comment>
<dbReference type="AlphaFoldDB" id="A0AAD8KIZ6"/>
<evidence type="ECO:0000313" key="2">
    <source>
        <dbReference type="Proteomes" id="UP001229421"/>
    </source>
</evidence>
<evidence type="ECO:0000313" key="1">
    <source>
        <dbReference type="EMBL" id="KAK1421991.1"/>
    </source>
</evidence>
<dbReference type="Proteomes" id="UP001229421">
    <property type="component" value="Unassembled WGS sequence"/>
</dbReference>
<proteinExistence type="predicted"/>
<organism evidence="1 2">
    <name type="scientific">Tagetes erecta</name>
    <name type="common">African marigold</name>
    <dbReference type="NCBI Taxonomy" id="13708"/>
    <lineage>
        <taxon>Eukaryota</taxon>
        <taxon>Viridiplantae</taxon>
        <taxon>Streptophyta</taxon>
        <taxon>Embryophyta</taxon>
        <taxon>Tracheophyta</taxon>
        <taxon>Spermatophyta</taxon>
        <taxon>Magnoliopsida</taxon>
        <taxon>eudicotyledons</taxon>
        <taxon>Gunneridae</taxon>
        <taxon>Pentapetalae</taxon>
        <taxon>asterids</taxon>
        <taxon>campanulids</taxon>
        <taxon>Asterales</taxon>
        <taxon>Asteraceae</taxon>
        <taxon>Asteroideae</taxon>
        <taxon>Heliantheae alliance</taxon>
        <taxon>Tageteae</taxon>
        <taxon>Tagetes</taxon>
    </lineage>
</organism>
<protein>
    <submittedName>
        <fullName evidence="1">Uncharacterized protein</fullName>
    </submittedName>
</protein>
<gene>
    <name evidence="1" type="ORF">QVD17_24807</name>
</gene>
<accession>A0AAD8KIZ6</accession>
<sequence length="73" mass="8131">MVGYLVWCFKDDGNDERFRRGGNGPMDGVIVSDDVDDEFNFFESVMLIGDGKEKEIWGVCVVVGKDGPQVLID</sequence>
<dbReference type="EMBL" id="JAUHHV010000006">
    <property type="protein sequence ID" value="KAK1421991.1"/>
    <property type="molecule type" value="Genomic_DNA"/>
</dbReference>
<keyword evidence="2" id="KW-1185">Reference proteome</keyword>